<dbReference type="InterPro" id="IPR050627">
    <property type="entry name" value="Nitroreductase/BluB"/>
</dbReference>
<feature type="domain" description="Nitroreductase" evidence="1">
    <location>
        <begin position="71"/>
        <end position="149"/>
    </location>
</feature>
<dbReference type="EMBL" id="BJNH01000133">
    <property type="protein sequence ID" value="GEC29520.1"/>
    <property type="molecule type" value="Genomic_DNA"/>
</dbReference>
<evidence type="ECO:0000259" key="1">
    <source>
        <dbReference type="Pfam" id="PF00881"/>
    </source>
</evidence>
<dbReference type="Pfam" id="PF00881">
    <property type="entry name" value="Nitroreductase"/>
    <property type="match status" value="2"/>
</dbReference>
<dbReference type="PANTHER" id="PTHR23026">
    <property type="entry name" value="NADPH NITROREDUCTASE"/>
    <property type="match status" value="1"/>
</dbReference>
<dbReference type="SUPFAM" id="SSF55469">
    <property type="entry name" value="FMN-dependent nitroreductase-like"/>
    <property type="match status" value="1"/>
</dbReference>
<proteinExistence type="predicted"/>
<dbReference type="PANTHER" id="PTHR23026:SF123">
    <property type="entry name" value="NAD(P)H NITROREDUCTASE RV3131-RELATED"/>
    <property type="match status" value="1"/>
</dbReference>
<dbReference type="InterPro" id="IPR000415">
    <property type="entry name" value="Nitroreductase-like"/>
</dbReference>
<sequence>MTGSDREPLRRLVAARAVRTFSDQPVAPEVVRSLIDTARWTGSARNRQPWRFRIVTDRHTCRELAGLGTYARHLADAPSVLVLFAADDGRRDTLFDVGRIAQSVVLAAADVGLGCCPATIYPDSNVDRAGEILGVESSWRARWCFSLGHPGRAATGTSAVPVGRRSVEDLLI</sequence>
<keyword evidence="3" id="KW-1185">Reference proteome</keyword>
<dbReference type="RefSeq" id="WP_085916773.1">
    <property type="nucleotide sequence ID" value="NZ_BJNH01000133.1"/>
</dbReference>
<gene>
    <name evidence="2" type="ORF">PSA01_65490</name>
</gene>
<dbReference type="CDD" id="cd02062">
    <property type="entry name" value="Nitro_FMN_reductase"/>
    <property type="match status" value="1"/>
</dbReference>
<evidence type="ECO:0000313" key="3">
    <source>
        <dbReference type="Proteomes" id="UP000320693"/>
    </source>
</evidence>
<organism evidence="2 3">
    <name type="scientific">Pseudonocardia saturnea</name>
    <dbReference type="NCBI Taxonomy" id="33909"/>
    <lineage>
        <taxon>Bacteria</taxon>
        <taxon>Bacillati</taxon>
        <taxon>Actinomycetota</taxon>
        <taxon>Actinomycetes</taxon>
        <taxon>Pseudonocardiales</taxon>
        <taxon>Pseudonocardiaceae</taxon>
        <taxon>Pseudonocardia</taxon>
    </lineage>
</organism>
<dbReference type="Proteomes" id="UP000320693">
    <property type="component" value="Unassembled WGS sequence"/>
</dbReference>
<evidence type="ECO:0000313" key="2">
    <source>
        <dbReference type="EMBL" id="GEC29520.1"/>
    </source>
</evidence>
<feature type="domain" description="Nitroreductase" evidence="1">
    <location>
        <begin position="16"/>
        <end position="64"/>
    </location>
</feature>
<dbReference type="InterPro" id="IPR029479">
    <property type="entry name" value="Nitroreductase"/>
</dbReference>
<dbReference type="Gene3D" id="3.40.109.10">
    <property type="entry name" value="NADH Oxidase"/>
    <property type="match status" value="1"/>
</dbReference>
<protein>
    <recommendedName>
        <fullName evidence="1">Nitroreductase domain-containing protein</fullName>
    </recommendedName>
</protein>
<name>A0ABQ0S9C8_9PSEU</name>
<comment type="caution">
    <text evidence="2">The sequence shown here is derived from an EMBL/GenBank/DDBJ whole genome shotgun (WGS) entry which is preliminary data.</text>
</comment>
<reference evidence="2 3" key="1">
    <citation type="submission" date="2019-06" db="EMBL/GenBank/DDBJ databases">
        <title>Whole genome shotgun sequence of Pseudonocardia saturnea NBRC 14499.</title>
        <authorList>
            <person name="Hosoyama A."/>
            <person name="Uohara A."/>
            <person name="Ohji S."/>
            <person name="Ichikawa N."/>
        </authorList>
    </citation>
    <scope>NUCLEOTIDE SEQUENCE [LARGE SCALE GENOMIC DNA]</scope>
    <source>
        <strain evidence="2 3">NBRC 14499</strain>
    </source>
</reference>
<accession>A0ABQ0S9C8</accession>